<gene>
    <name evidence="1" type="ORF">SAMN05216227_100344</name>
</gene>
<dbReference type="AlphaFoldDB" id="A0A1H8BLE7"/>
<dbReference type="STRING" id="1077947.SAMN05216227_100344"/>
<dbReference type="PANTHER" id="PTHR36174">
    <property type="entry name" value="LIPID II:GLYCINE GLYCYLTRANSFERASE"/>
    <property type="match status" value="1"/>
</dbReference>
<evidence type="ECO:0000313" key="1">
    <source>
        <dbReference type="EMBL" id="SEM82878.1"/>
    </source>
</evidence>
<evidence type="ECO:0000313" key="2">
    <source>
        <dbReference type="Proteomes" id="UP000183002"/>
    </source>
</evidence>
<sequence length="286" mass="31030">MQILWNHLDHTDWHARLAGRAIGLRQDWAYGQAMTALGATVGRAVVVQNGVELALVQVLQRRGLRVLAQGPVWLTDLTTTQKRQILQRLACHFGATIATPDAGLGGFGMVPFVTPQAYAVWHLGPDPVQLRENMWGKWRNRLTVAERHIRITDLRKPTQLAQLIAAEGAQRQARGYANLPGALAQHWAGEKLVLGWMGKGAVQAGMVFLIHGQSASYFLAWASAQARAAFVHGPMLWHAAQTLRGRGVMDLNLGAIDTQAGAGLARFKLGTGAGVQWAGPTCLVLP</sequence>
<dbReference type="RefSeq" id="WP_050520254.1">
    <property type="nucleotide sequence ID" value="NZ_FOCO01000003.1"/>
</dbReference>
<dbReference type="Proteomes" id="UP000183002">
    <property type="component" value="Unassembled WGS sequence"/>
</dbReference>
<dbReference type="InterPro" id="IPR050644">
    <property type="entry name" value="PG_Glycine_Bridge_Synth"/>
</dbReference>
<organism evidence="1 2">
    <name type="scientific">Pseudorhodobacter antarcticus</name>
    <dbReference type="NCBI Taxonomy" id="1077947"/>
    <lineage>
        <taxon>Bacteria</taxon>
        <taxon>Pseudomonadati</taxon>
        <taxon>Pseudomonadota</taxon>
        <taxon>Alphaproteobacteria</taxon>
        <taxon>Rhodobacterales</taxon>
        <taxon>Paracoccaceae</taxon>
        <taxon>Pseudorhodobacter</taxon>
    </lineage>
</organism>
<keyword evidence="2" id="KW-1185">Reference proteome</keyword>
<dbReference type="PANTHER" id="PTHR36174:SF1">
    <property type="entry name" value="LIPID II:GLYCINE GLYCYLTRANSFERASE"/>
    <property type="match status" value="1"/>
</dbReference>
<accession>A0A1H8BLE7</accession>
<protein>
    <recommendedName>
        <fullName evidence="3">Acetyltransferase (GNAT) domain-containing protein</fullName>
    </recommendedName>
</protein>
<dbReference type="Gene3D" id="3.40.630.30">
    <property type="match status" value="1"/>
</dbReference>
<reference evidence="1 2" key="1">
    <citation type="submission" date="2016-10" db="EMBL/GenBank/DDBJ databases">
        <authorList>
            <person name="de Groot N.N."/>
        </authorList>
    </citation>
    <scope>NUCLEOTIDE SEQUENCE [LARGE SCALE GENOMIC DNA]</scope>
    <source>
        <strain evidence="1 2">CGMCC 1.10836</strain>
    </source>
</reference>
<evidence type="ECO:0008006" key="3">
    <source>
        <dbReference type="Google" id="ProtNLM"/>
    </source>
</evidence>
<dbReference type="SUPFAM" id="SSF55729">
    <property type="entry name" value="Acyl-CoA N-acyltransferases (Nat)"/>
    <property type="match status" value="1"/>
</dbReference>
<dbReference type="EMBL" id="FOCO01000003">
    <property type="protein sequence ID" value="SEM82878.1"/>
    <property type="molecule type" value="Genomic_DNA"/>
</dbReference>
<name>A0A1H8BLE7_9RHOB</name>
<dbReference type="InterPro" id="IPR016181">
    <property type="entry name" value="Acyl_CoA_acyltransferase"/>
</dbReference>
<proteinExistence type="predicted"/>